<reference evidence="1" key="1">
    <citation type="journal article" date="2023" name="Mol. Phylogenet. Evol.">
        <title>Genome-scale phylogeny and comparative genomics of the fungal order Sordariales.</title>
        <authorList>
            <person name="Hensen N."/>
            <person name="Bonometti L."/>
            <person name="Westerberg I."/>
            <person name="Brannstrom I.O."/>
            <person name="Guillou S."/>
            <person name="Cros-Aarteil S."/>
            <person name="Calhoun S."/>
            <person name="Haridas S."/>
            <person name="Kuo A."/>
            <person name="Mondo S."/>
            <person name="Pangilinan J."/>
            <person name="Riley R."/>
            <person name="LaButti K."/>
            <person name="Andreopoulos B."/>
            <person name="Lipzen A."/>
            <person name="Chen C."/>
            <person name="Yan M."/>
            <person name="Daum C."/>
            <person name="Ng V."/>
            <person name="Clum A."/>
            <person name="Steindorff A."/>
            <person name="Ohm R.A."/>
            <person name="Martin F."/>
            <person name="Silar P."/>
            <person name="Natvig D.O."/>
            <person name="Lalanne C."/>
            <person name="Gautier V."/>
            <person name="Ament-Velasquez S.L."/>
            <person name="Kruys A."/>
            <person name="Hutchinson M.I."/>
            <person name="Powell A.J."/>
            <person name="Barry K."/>
            <person name="Miller A.N."/>
            <person name="Grigoriev I.V."/>
            <person name="Debuchy R."/>
            <person name="Gladieux P."/>
            <person name="Hiltunen Thoren M."/>
            <person name="Johannesson H."/>
        </authorList>
    </citation>
    <scope>NUCLEOTIDE SEQUENCE</scope>
    <source>
        <strain evidence="1">CBS 315.58</strain>
    </source>
</reference>
<name>A0AAN6XVR9_9PEZI</name>
<keyword evidence="2" id="KW-1185">Reference proteome</keyword>
<accession>A0AAN6XVR9</accession>
<evidence type="ECO:0000313" key="2">
    <source>
        <dbReference type="Proteomes" id="UP001303160"/>
    </source>
</evidence>
<gene>
    <name evidence="1" type="ORF">QBC40DRAFT_162519</name>
</gene>
<dbReference type="Proteomes" id="UP001303160">
    <property type="component" value="Unassembled WGS sequence"/>
</dbReference>
<evidence type="ECO:0000313" key="1">
    <source>
        <dbReference type="EMBL" id="KAK4205457.1"/>
    </source>
</evidence>
<comment type="caution">
    <text evidence="1">The sequence shown here is derived from an EMBL/GenBank/DDBJ whole genome shotgun (WGS) entry which is preliminary data.</text>
</comment>
<proteinExistence type="predicted"/>
<protein>
    <submittedName>
        <fullName evidence="1">Uncharacterized protein</fullName>
    </submittedName>
</protein>
<sequence length="91" mass="10363">ELAGISGWEVEEILTAFPPGLNAFYDLRNSKLYKDILAVVSVIRRLITLNKLPSLIDMPSRYSGNREVLVEIVGFYSSFLTLRDYTIAFVY</sequence>
<feature type="non-terminal residue" evidence="1">
    <location>
        <position position="1"/>
    </location>
</feature>
<dbReference type="EMBL" id="MU863876">
    <property type="protein sequence ID" value="KAK4205457.1"/>
    <property type="molecule type" value="Genomic_DNA"/>
</dbReference>
<organism evidence="1 2">
    <name type="scientific">Triangularia verruculosa</name>
    <dbReference type="NCBI Taxonomy" id="2587418"/>
    <lineage>
        <taxon>Eukaryota</taxon>
        <taxon>Fungi</taxon>
        <taxon>Dikarya</taxon>
        <taxon>Ascomycota</taxon>
        <taxon>Pezizomycotina</taxon>
        <taxon>Sordariomycetes</taxon>
        <taxon>Sordariomycetidae</taxon>
        <taxon>Sordariales</taxon>
        <taxon>Podosporaceae</taxon>
        <taxon>Triangularia</taxon>
    </lineage>
</organism>
<reference evidence="1" key="2">
    <citation type="submission" date="2023-05" db="EMBL/GenBank/DDBJ databases">
        <authorList>
            <consortium name="Lawrence Berkeley National Laboratory"/>
            <person name="Steindorff A."/>
            <person name="Hensen N."/>
            <person name="Bonometti L."/>
            <person name="Westerberg I."/>
            <person name="Brannstrom I.O."/>
            <person name="Guillou S."/>
            <person name="Cros-Aarteil S."/>
            <person name="Calhoun S."/>
            <person name="Haridas S."/>
            <person name="Kuo A."/>
            <person name="Mondo S."/>
            <person name="Pangilinan J."/>
            <person name="Riley R."/>
            <person name="Labutti K."/>
            <person name="Andreopoulos B."/>
            <person name="Lipzen A."/>
            <person name="Chen C."/>
            <person name="Yanf M."/>
            <person name="Daum C."/>
            <person name="Ng V."/>
            <person name="Clum A."/>
            <person name="Ohm R."/>
            <person name="Martin F."/>
            <person name="Silar P."/>
            <person name="Natvig D."/>
            <person name="Lalanne C."/>
            <person name="Gautier V."/>
            <person name="Ament-Velasquez S.L."/>
            <person name="Kruys A."/>
            <person name="Hutchinson M.I."/>
            <person name="Powell A.J."/>
            <person name="Barry K."/>
            <person name="Miller A.N."/>
            <person name="Grigoriev I.V."/>
            <person name="Debuchy R."/>
            <person name="Gladieux P."/>
            <person name="Thoren M.H."/>
            <person name="Johannesson H."/>
        </authorList>
    </citation>
    <scope>NUCLEOTIDE SEQUENCE</scope>
    <source>
        <strain evidence="1">CBS 315.58</strain>
    </source>
</reference>
<dbReference type="AlphaFoldDB" id="A0AAN6XVR9"/>